<sequence length="169" mass="18391">MPTLRLVILSAALLTASLAVAQTTYRWVDKDTGQTIFSDQPPPPGAKHVVTITAGERIDDQQLPYATRQAAEKFPVTLYTTATCVEECKQARDMLNRRGIPFSEKMLKSNEESAELSKILGSEAAVPSLIVGQQTFKGLDYGAWNNLLDLAGYPKSAPYGARPSGTFAR</sequence>
<dbReference type="SUPFAM" id="SSF52833">
    <property type="entry name" value="Thioredoxin-like"/>
    <property type="match status" value="1"/>
</dbReference>
<organism evidence="4 5">
    <name type="scientific">Candidatus Accumulibacter phosphatis</name>
    <dbReference type="NCBI Taxonomy" id="327160"/>
    <lineage>
        <taxon>Bacteria</taxon>
        <taxon>Pseudomonadati</taxon>
        <taxon>Pseudomonadota</taxon>
        <taxon>Betaproteobacteria</taxon>
        <taxon>Candidatus Accumulibacter</taxon>
    </lineage>
</organism>
<dbReference type="CDD" id="cd02976">
    <property type="entry name" value="NrdH"/>
    <property type="match status" value="1"/>
</dbReference>
<comment type="caution">
    <text evidence="4">The sequence shown here is derived from an EMBL/GenBank/DDBJ whole genome shotgun (WGS) entry which is preliminary data.</text>
</comment>
<protein>
    <submittedName>
        <fullName evidence="4">Glutaredoxin-like protein, YruB-family</fullName>
    </submittedName>
</protein>
<evidence type="ECO:0000259" key="2">
    <source>
        <dbReference type="Pfam" id="PF00462"/>
    </source>
</evidence>
<evidence type="ECO:0000313" key="4">
    <source>
        <dbReference type="EMBL" id="KFB73379.1"/>
    </source>
</evidence>
<accession>A0A080M8B5</accession>
<evidence type="ECO:0000256" key="1">
    <source>
        <dbReference type="SAM" id="SignalP"/>
    </source>
</evidence>
<reference evidence="4 5" key="1">
    <citation type="submission" date="2014-02" db="EMBL/GenBank/DDBJ databases">
        <title>Expanding our view of genomic diversity in Candidatus Accumulibacter clades.</title>
        <authorList>
            <person name="Skennerton C.T."/>
            <person name="Barr J.J."/>
            <person name="Slater F.R."/>
            <person name="Bond P.L."/>
            <person name="Tyson G.W."/>
        </authorList>
    </citation>
    <scope>NUCLEOTIDE SEQUENCE [LARGE SCALE GENOMIC DNA]</scope>
    <source>
        <strain evidence="5">BA-91</strain>
    </source>
</reference>
<dbReference type="Pfam" id="PF00462">
    <property type="entry name" value="Glutaredoxin"/>
    <property type="match status" value="1"/>
</dbReference>
<dbReference type="PROSITE" id="PS51354">
    <property type="entry name" value="GLUTAREDOXIN_2"/>
    <property type="match status" value="1"/>
</dbReference>
<dbReference type="Pfam" id="PF13511">
    <property type="entry name" value="DUF4124"/>
    <property type="match status" value="1"/>
</dbReference>
<dbReference type="AlphaFoldDB" id="A0A080M8B5"/>
<keyword evidence="1" id="KW-0732">Signal</keyword>
<feature type="domain" description="Glutaredoxin" evidence="2">
    <location>
        <begin position="76"/>
        <end position="134"/>
    </location>
</feature>
<feature type="domain" description="DUF4124" evidence="3">
    <location>
        <begin position="12"/>
        <end position="52"/>
    </location>
</feature>
<dbReference type="InterPro" id="IPR036249">
    <property type="entry name" value="Thioredoxin-like_sf"/>
</dbReference>
<gene>
    <name evidence="4" type="ORF">AW09_001360</name>
</gene>
<dbReference type="EMBL" id="JDVG02000231">
    <property type="protein sequence ID" value="KFB73379.1"/>
    <property type="molecule type" value="Genomic_DNA"/>
</dbReference>
<dbReference type="Gene3D" id="3.40.30.10">
    <property type="entry name" value="Glutaredoxin"/>
    <property type="match status" value="1"/>
</dbReference>
<evidence type="ECO:0000313" key="5">
    <source>
        <dbReference type="Proteomes" id="UP000020077"/>
    </source>
</evidence>
<dbReference type="InterPro" id="IPR025392">
    <property type="entry name" value="DUF4124"/>
</dbReference>
<dbReference type="InterPro" id="IPR002109">
    <property type="entry name" value="Glutaredoxin"/>
</dbReference>
<feature type="signal peptide" evidence="1">
    <location>
        <begin position="1"/>
        <end position="21"/>
    </location>
</feature>
<dbReference type="Proteomes" id="UP000020077">
    <property type="component" value="Unassembled WGS sequence"/>
</dbReference>
<evidence type="ECO:0000259" key="3">
    <source>
        <dbReference type="Pfam" id="PF13511"/>
    </source>
</evidence>
<proteinExistence type="predicted"/>
<name>A0A080M8B5_9PROT</name>
<feature type="chain" id="PRO_5001751166" evidence="1">
    <location>
        <begin position="22"/>
        <end position="169"/>
    </location>
</feature>